<name>A0A974PGQ9_9BACL</name>
<evidence type="ECO:0000256" key="1">
    <source>
        <dbReference type="SAM" id="SignalP"/>
    </source>
</evidence>
<feature type="signal peptide" evidence="1">
    <location>
        <begin position="1"/>
        <end position="28"/>
    </location>
</feature>
<gene>
    <name evidence="2" type="ORF">JI735_10560</name>
</gene>
<evidence type="ECO:0000313" key="3">
    <source>
        <dbReference type="Proteomes" id="UP000595841"/>
    </source>
</evidence>
<dbReference type="KEGG" id="pson:JI735_10560"/>
<organism evidence="2 3">
    <name type="scientific">Paenibacillus sonchi</name>
    <dbReference type="NCBI Taxonomy" id="373687"/>
    <lineage>
        <taxon>Bacteria</taxon>
        <taxon>Bacillati</taxon>
        <taxon>Bacillota</taxon>
        <taxon>Bacilli</taxon>
        <taxon>Bacillales</taxon>
        <taxon>Paenibacillaceae</taxon>
        <taxon>Paenibacillus</taxon>
        <taxon>Paenibacillus sonchi group</taxon>
    </lineage>
</organism>
<feature type="chain" id="PRO_5037662923" evidence="1">
    <location>
        <begin position="29"/>
        <end position="226"/>
    </location>
</feature>
<dbReference type="Proteomes" id="UP000595841">
    <property type="component" value="Chromosome"/>
</dbReference>
<sequence length="226" mass="25258">MKKLIIGMFTLGFTATALFALYPKNANASVEKQIDESTNILAQQIQTEINNKTKLSLSSNPYDYIKDSPEYNDIVKIGYKAFPVLEKKIDDSEGSGLFDYIYAIAIEEIAKVDLKENDSTTWTTGDEFSEKWKVKLDAIPNEVDTIANSDQSNDDKITSLIKLGLPAVPFILDQIESGKTELFSAIPALVTDSANISKSVNPVDEIQWVKDNKAEFDDLRKYVLSR</sequence>
<dbReference type="EMBL" id="CP068595">
    <property type="protein sequence ID" value="QQZ62917.1"/>
    <property type="molecule type" value="Genomic_DNA"/>
</dbReference>
<reference evidence="2 3" key="1">
    <citation type="submission" date="2021-01" db="EMBL/GenBank/DDBJ databases">
        <title>Whole genome sequence of Paenibacillus sonchi LMG 24727 for comparative genomics.</title>
        <authorList>
            <person name="Lee G."/>
            <person name="Kim M.-J."/>
            <person name="Lim K."/>
            <person name="Shin J.-H."/>
        </authorList>
    </citation>
    <scope>NUCLEOTIDE SEQUENCE [LARGE SCALE GENOMIC DNA]</scope>
    <source>
        <strain evidence="2 3">LMG 24727</strain>
    </source>
</reference>
<dbReference type="RefSeq" id="WP_051051325.1">
    <property type="nucleotide sequence ID" value="NZ_CP068595.1"/>
</dbReference>
<accession>A0A974PGQ9</accession>
<proteinExistence type="predicted"/>
<dbReference type="AlphaFoldDB" id="A0A974PGQ9"/>
<evidence type="ECO:0000313" key="2">
    <source>
        <dbReference type="EMBL" id="QQZ62917.1"/>
    </source>
</evidence>
<keyword evidence="1" id="KW-0732">Signal</keyword>
<keyword evidence="3" id="KW-1185">Reference proteome</keyword>
<protein>
    <submittedName>
        <fullName evidence="2">Uncharacterized protein</fullName>
    </submittedName>
</protein>